<dbReference type="SUPFAM" id="SSF47923">
    <property type="entry name" value="Ypt/Rab-GAP domain of gyp1p"/>
    <property type="match status" value="2"/>
</dbReference>
<dbReference type="VEuPathDB" id="TrichDB:TRFO_39395"/>
<name>A0A1J4J6Y5_9EUKA</name>
<feature type="domain" description="Rab-GAP TBC" evidence="1">
    <location>
        <begin position="32"/>
        <end position="216"/>
    </location>
</feature>
<dbReference type="Pfam" id="PF00566">
    <property type="entry name" value="RabGAP-TBC"/>
    <property type="match status" value="1"/>
</dbReference>
<dbReference type="InterPro" id="IPR000195">
    <property type="entry name" value="Rab-GAP-TBC_dom"/>
</dbReference>
<dbReference type="Gene3D" id="1.10.472.80">
    <property type="entry name" value="Ypt/Rab-GAP domain of gyp1p, domain 3"/>
    <property type="match status" value="1"/>
</dbReference>
<organism evidence="2 3">
    <name type="scientific">Tritrichomonas foetus</name>
    <dbReference type="NCBI Taxonomy" id="1144522"/>
    <lineage>
        <taxon>Eukaryota</taxon>
        <taxon>Metamonada</taxon>
        <taxon>Parabasalia</taxon>
        <taxon>Tritrichomonadida</taxon>
        <taxon>Tritrichomonadidae</taxon>
        <taxon>Tritrichomonas</taxon>
    </lineage>
</organism>
<dbReference type="OrthoDB" id="294251at2759"/>
<dbReference type="GeneID" id="94847321"/>
<dbReference type="GO" id="GO:0005096">
    <property type="term" value="F:GTPase activator activity"/>
    <property type="evidence" value="ECO:0007669"/>
    <property type="project" value="TreeGrafter"/>
</dbReference>
<protein>
    <submittedName>
        <fullName evidence="2">Ecotropic viral integration site</fullName>
    </submittedName>
</protein>
<proteinExistence type="predicted"/>
<evidence type="ECO:0000259" key="1">
    <source>
        <dbReference type="PROSITE" id="PS50086"/>
    </source>
</evidence>
<dbReference type="PANTHER" id="PTHR47219:SF9">
    <property type="entry name" value="GTPASE ACTIVATING PROTEIN AND CENTROSOME-ASSOCIATED, ISOFORM B"/>
    <property type="match status" value="1"/>
</dbReference>
<dbReference type="InterPro" id="IPR035969">
    <property type="entry name" value="Rab-GAP_TBC_sf"/>
</dbReference>
<dbReference type="Gene3D" id="1.10.8.270">
    <property type="entry name" value="putative rabgap domain of human tbc1 domain family member 14 like domains"/>
    <property type="match status" value="1"/>
</dbReference>
<dbReference type="AlphaFoldDB" id="A0A1J4J6Y5"/>
<dbReference type="GO" id="GO:0031267">
    <property type="term" value="F:small GTPase binding"/>
    <property type="evidence" value="ECO:0007669"/>
    <property type="project" value="TreeGrafter"/>
</dbReference>
<gene>
    <name evidence="2" type="ORF">TRFO_39395</name>
</gene>
<dbReference type="EMBL" id="MLAK01001320">
    <property type="protein sequence ID" value="OHS94409.1"/>
    <property type="molecule type" value="Genomic_DNA"/>
</dbReference>
<dbReference type="Proteomes" id="UP000179807">
    <property type="component" value="Unassembled WGS sequence"/>
</dbReference>
<dbReference type="PROSITE" id="PS50086">
    <property type="entry name" value="TBC_RABGAP"/>
    <property type="match status" value="1"/>
</dbReference>
<dbReference type="PANTHER" id="PTHR47219">
    <property type="entry name" value="RAB GTPASE-ACTIVATING PROTEIN 1-LIKE"/>
    <property type="match status" value="1"/>
</dbReference>
<reference evidence="2" key="1">
    <citation type="submission" date="2016-10" db="EMBL/GenBank/DDBJ databases">
        <authorList>
            <person name="Benchimol M."/>
            <person name="Almeida L.G."/>
            <person name="Vasconcelos A.T."/>
            <person name="Perreira-Neves A."/>
            <person name="Rosa I.A."/>
            <person name="Tasca T."/>
            <person name="Bogo M.R."/>
            <person name="de Souza W."/>
        </authorList>
    </citation>
    <scope>NUCLEOTIDE SEQUENCE [LARGE SCALE GENOMIC DNA]</scope>
    <source>
        <strain evidence="2">K</strain>
    </source>
</reference>
<dbReference type="InterPro" id="IPR050302">
    <property type="entry name" value="Rab_GAP_TBC_domain"/>
</dbReference>
<comment type="caution">
    <text evidence="2">The sequence shown here is derived from an EMBL/GenBank/DDBJ whole genome shotgun (WGS) entry which is preliminary data.</text>
</comment>
<dbReference type="Gene3D" id="1.10.10.750">
    <property type="entry name" value="Ypt/Rab-GAP domain of gyp1p, domain 1"/>
    <property type="match status" value="1"/>
</dbReference>
<accession>A0A1J4J6Y5</accession>
<dbReference type="RefSeq" id="XP_068347546.1">
    <property type="nucleotide sequence ID" value="XM_068512617.1"/>
</dbReference>
<dbReference type="SMART" id="SM00164">
    <property type="entry name" value="TBC"/>
    <property type="match status" value="1"/>
</dbReference>
<evidence type="ECO:0000313" key="3">
    <source>
        <dbReference type="Proteomes" id="UP000179807"/>
    </source>
</evidence>
<keyword evidence="3" id="KW-1185">Reference proteome</keyword>
<sequence length="219" mass="25710">MSNVGEWKFVIENWDNLLKNDKKTIIRTLRIGIPDKYRKIVWSLLTESKKVKEKTDFSFNYMLELPSSSEDIINCDVPRTFSMDVKNRDSRMVSLKDVLIAYSNADPGIGYVQGMNFVAGMFVCYQDTETAFWSFYSLMQRSHRDLFVDQFKHLRELGVVITHALERKLPKVHQKFEELEISPLLYSPIWFNSCFIPAELDQELTLFLFDEYLAFGETI</sequence>
<evidence type="ECO:0000313" key="2">
    <source>
        <dbReference type="EMBL" id="OHS94409.1"/>
    </source>
</evidence>